<evidence type="ECO:0000313" key="4">
    <source>
        <dbReference type="Proteomes" id="UP000693970"/>
    </source>
</evidence>
<feature type="chain" id="PRO_5039926498" evidence="2">
    <location>
        <begin position="26"/>
        <end position="179"/>
    </location>
</feature>
<keyword evidence="1" id="KW-1133">Transmembrane helix</keyword>
<dbReference type="PANTHER" id="PTHR33219:SF14">
    <property type="entry name" value="PROTEIN COFACTOR ASSEMBLY OF COMPLEX C SUBUNIT B CCB3, CHLOROPLASTIC-RELATED"/>
    <property type="match status" value="1"/>
</dbReference>
<dbReference type="AlphaFoldDB" id="A0A9K3LQY1"/>
<evidence type="ECO:0000256" key="2">
    <source>
        <dbReference type="SAM" id="SignalP"/>
    </source>
</evidence>
<reference evidence="3" key="2">
    <citation type="submission" date="2021-04" db="EMBL/GenBank/DDBJ databases">
        <authorList>
            <person name="Podell S."/>
        </authorList>
    </citation>
    <scope>NUCLEOTIDE SEQUENCE</scope>
    <source>
        <strain evidence="3">Hildebrandi</strain>
    </source>
</reference>
<protein>
    <submittedName>
        <fullName evidence="3">YGGT family protein</fullName>
    </submittedName>
</protein>
<dbReference type="OrthoDB" id="4696at2759"/>
<organism evidence="3 4">
    <name type="scientific">Nitzschia inconspicua</name>
    <dbReference type="NCBI Taxonomy" id="303405"/>
    <lineage>
        <taxon>Eukaryota</taxon>
        <taxon>Sar</taxon>
        <taxon>Stramenopiles</taxon>
        <taxon>Ochrophyta</taxon>
        <taxon>Bacillariophyta</taxon>
        <taxon>Bacillariophyceae</taxon>
        <taxon>Bacillariophycidae</taxon>
        <taxon>Bacillariales</taxon>
        <taxon>Bacillariaceae</taxon>
        <taxon>Nitzschia</taxon>
    </lineage>
</organism>
<accession>A0A9K3LQY1</accession>
<name>A0A9K3LQY1_9STRA</name>
<dbReference type="GO" id="GO:0016020">
    <property type="term" value="C:membrane"/>
    <property type="evidence" value="ECO:0007669"/>
    <property type="project" value="InterPro"/>
</dbReference>
<dbReference type="InterPro" id="IPR003425">
    <property type="entry name" value="CCB3/YggT"/>
</dbReference>
<dbReference type="EMBL" id="JAGRRH010000007">
    <property type="protein sequence ID" value="KAG7366637.1"/>
    <property type="molecule type" value="Genomic_DNA"/>
</dbReference>
<evidence type="ECO:0000256" key="1">
    <source>
        <dbReference type="SAM" id="Phobius"/>
    </source>
</evidence>
<keyword evidence="4" id="KW-1185">Reference proteome</keyword>
<reference evidence="3" key="1">
    <citation type="journal article" date="2021" name="Sci. Rep.">
        <title>Diploid genomic architecture of Nitzschia inconspicua, an elite biomass production diatom.</title>
        <authorList>
            <person name="Oliver A."/>
            <person name="Podell S."/>
            <person name="Pinowska A."/>
            <person name="Traller J.C."/>
            <person name="Smith S.R."/>
            <person name="McClure R."/>
            <person name="Beliaev A."/>
            <person name="Bohutskyi P."/>
            <person name="Hill E.A."/>
            <person name="Rabines A."/>
            <person name="Zheng H."/>
            <person name="Allen L.Z."/>
            <person name="Kuo A."/>
            <person name="Grigoriev I.V."/>
            <person name="Allen A.E."/>
            <person name="Hazlebeck D."/>
            <person name="Allen E.E."/>
        </authorList>
    </citation>
    <scope>NUCLEOTIDE SEQUENCE</scope>
    <source>
        <strain evidence="3">Hildebrandi</strain>
    </source>
</reference>
<dbReference type="Proteomes" id="UP000693970">
    <property type="component" value="Unassembled WGS sequence"/>
</dbReference>
<feature type="transmembrane region" description="Helical" evidence="1">
    <location>
        <begin position="151"/>
        <end position="173"/>
    </location>
</feature>
<proteinExistence type="predicted"/>
<feature type="signal peptide" evidence="2">
    <location>
        <begin position="1"/>
        <end position="25"/>
    </location>
</feature>
<keyword evidence="1" id="KW-0812">Transmembrane</keyword>
<comment type="caution">
    <text evidence="3">The sequence shown here is derived from an EMBL/GenBank/DDBJ whole genome shotgun (WGS) entry which is preliminary data.</text>
</comment>
<keyword evidence="2" id="KW-0732">Signal</keyword>
<gene>
    <name evidence="3" type="ORF">IV203_029307</name>
</gene>
<sequence>MRRQQRNALMGLLLPCIFVVNHVAAFAPSPIPNAFIQSSHRRFNCPTQRTVVKMMDASTMQETIHALVPVLQPPSMLLAETEAWVQPTAFVLGPFLNFMSFAMLCRVVASWYPETNLNEFPWAIVAWPSEPLLRLVKGAIPPAFGVDITPVFWLAIFTFINEILLGQQGLLVMKMKYGI</sequence>
<dbReference type="PANTHER" id="PTHR33219">
    <property type="entry name" value="YLMG HOMOLOG PROTEIN 2, CHLOROPLASTIC"/>
    <property type="match status" value="1"/>
</dbReference>
<dbReference type="Pfam" id="PF02325">
    <property type="entry name" value="CCB3_YggT"/>
    <property type="match status" value="1"/>
</dbReference>
<keyword evidence="1" id="KW-0472">Membrane</keyword>
<evidence type="ECO:0000313" key="3">
    <source>
        <dbReference type="EMBL" id="KAG7366637.1"/>
    </source>
</evidence>